<organism evidence="1 2">
    <name type="scientific">Staphylococcus hyicus</name>
    <dbReference type="NCBI Taxonomy" id="1284"/>
    <lineage>
        <taxon>Bacteria</taxon>
        <taxon>Bacillati</taxon>
        <taxon>Bacillota</taxon>
        <taxon>Bacilli</taxon>
        <taxon>Bacillales</taxon>
        <taxon>Staphylococcaceae</taxon>
        <taxon>Staphylococcus</taxon>
    </lineage>
</organism>
<gene>
    <name evidence="1" type="primary">aroB</name>
    <name evidence="1" type="ORF">QUC96_012570</name>
</gene>
<accession>A0ACD5FLX9</accession>
<name>A0ACD5FLX9_STAHY</name>
<evidence type="ECO:0000313" key="1">
    <source>
        <dbReference type="EMBL" id="XKR69257.1"/>
    </source>
</evidence>
<dbReference type="EMBL" id="CP171742">
    <property type="protein sequence ID" value="XKR69257.1"/>
    <property type="molecule type" value="Genomic_DNA"/>
</dbReference>
<keyword evidence="2" id="KW-1185">Reference proteome</keyword>
<protein>
    <submittedName>
        <fullName evidence="1">3-dehydroquinate synthase</fullName>
        <ecNumber evidence="1">4.2.3.4</ecNumber>
    </submittedName>
</protein>
<keyword evidence="1" id="KW-0456">Lyase</keyword>
<dbReference type="EC" id="4.2.3.4" evidence="1"/>
<reference evidence="1" key="1">
    <citation type="submission" date="2024-09" db="EMBL/GenBank/DDBJ databases">
        <authorList>
            <person name="Gagne-Thivierge C."/>
        </authorList>
    </citation>
    <scope>NUCLEOTIDE SEQUENCE</scope>
    <source>
        <strain evidence="1">SC310</strain>
    </source>
</reference>
<evidence type="ECO:0000313" key="2">
    <source>
        <dbReference type="Proteomes" id="UP001234913"/>
    </source>
</evidence>
<dbReference type="Proteomes" id="UP001234913">
    <property type="component" value="Chromosome"/>
</dbReference>
<sequence>MKLNTRYVSNNYPIIVEHRAIDSLESYISNYQHVFILIDEHVSTLWPSIKDRFKSYIVIDIPEGEKVKYIQHYDQYMNEILQHHPTRHTCIVAIGGGATGDFAGFIAATLLRGVDFIQVPTTLLAHDSSVGGKVGINASYGKNLIGAFHRPKAVIYDLNFLTTLPTTEIQSGYAEIYKHALLTSPVAVDTLEKHYASLQHLKQLKHIEQHIIQGIKTKLDIVIEDEKEKGQRKFLNLGHTFGHAIEYAHHIPHGHAVMIGILYQYYVANIVLDTHFSTEQFYHYLKQLEYPLTLLDSFDFDTLYTFMLSDKKNDATGVQMVLLESIGHATVKHIPKPILNQAFEAMLHYHREVK</sequence>
<proteinExistence type="predicted"/>